<keyword evidence="1" id="KW-0479">Metal-binding</keyword>
<keyword evidence="1" id="KW-0863">Zinc-finger</keyword>
<feature type="compositionally biased region" description="Basic and acidic residues" evidence="2">
    <location>
        <begin position="135"/>
        <end position="151"/>
    </location>
</feature>
<dbReference type="Proteomes" id="UP001415857">
    <property type="component" value="Unassembled WGS sequence"/>
</dbReference>
<proteinExistence type="predicted"/>
<sequence>MYNTLFFDTCIAHPYHKKKETDHFCIDCLRPLCSNCLPAHNHHKYVKIRRYVYSDVIKRQDLRKLFNCSGIQTYHTNKAQVLFLKRKPQQKHPQQQNNSRDHSCIICDRSLQDPNSLYCSIACKVLAIYGNGHKDESSDDHNNQNNNKKEDDLEYSQDGDVEDLILPSPKRRKLNRKRVPQRAPMF</sequence>
<dbReference type="InterPro" id="IPR000315">
    <property type="entry name" value="Znf_B-box"/>
</dbReference>
<keyword evidence="5" id="KW-1185">Reference proteome</keyword>
<evidence type="ECO:0000313" key="4">
    <source>
        <dbReference type="EMBL" id="KAK9276377.1"/>
    </source>
</evidence>
<name>A0AAP0RG76_LIQFO</name>
<protein>
    <recommendedName>
        <fullName evidence="3">B box-type domain-containing protein</fullName>
    </recommendedName>
</protein>
<accession>A0AAP0RG76</accession>
<comment type="caution">
    <text evidence="4">The sequence shown here is derived from an EMBL/GenBank/DDBJ whole genome shotgun (WGS) entry which is preliminary data.</text>
</comment>
<reference evidence="4 5" key="1">
    <citation type="journal article" date="2024" name="Plant J.">
        <title>Genome sequences and population genomics reveal climatic adaptation and genomic divergence between two closely related sweetgum species.</title>
        <authorList>
            <person name="Xu W.Q."/>
            <person name="Ren C.Q."/>
            <person name="Zhang X.Y."/>
            <person name="Comes H.P."/>
            <person name="Liu X.H."/>
            <person name="Li Y.G."/>
            <person name="Kettle C.J."/>
            <person name="Jalonen R."/>
            <person name="Gaisberger H."/>
            <person name="Ma Y.Z."/>
            <person name="Qiu Y.X."/>
        </authorList>
    </citation>
    <scope>NUCLEOTIDE SEQUENCE [LARGE SCALE GENOMIC DNA]</scope>
    <source>
        <strain evidence="4">Hangzhou</strain>
    </source>
</reference>
<evidence type="ECO:0000256" key="2">
    <source>
        <dbReference type="SAM" id="MobiDB-lite"/>
    </source>
</evidence>
<feature type="compositionally biased region" description="Basic residues" evidence="2">
    <location>
        <begin position="169"/>
        <end position="180"/>
    </location>
</feature>
<gene>
    <name evidence="4" type="ORF">L1049_005910</name>
</gene>
<evidence type="ECO:0000259" key="3">
    <source>
        <dbReference type="PROSITE" id="PS50119"/>
    </source>
</evidence>
<feature type="domain" description="B box-type" evidence="3">
    <location>
        <begin position="10"/>
        <end position="48"/>
    </location>
</feature>
<dbReference type="PROSITE" id="PS50119">
    <property type="entry name" value="ZF_BBOX"/>
    <property type="match status" value="1"/>
</dbReference>
<dbReference type="Pfam" id="PF04640">
    <property type="entry name" value="PLATZ"/>
    <property type="match status" value="1"/>
</dbReference>
<feature type="compositionally biased region" description="Acidic residues" evidence="2">
    <location>
        <begin position="152"/>
        <end position="163"/>
    </location>
</feature>
<dbReference type="InterPro" id="IPR006734">
    <property type="entry name" value="PLATZ"/>
</dbReference>
<dbReference type="PANTHER" id="PTHR31065">
    <property type="entry name" value="PLATZ TRANSCRIPTION FACTOR FAMILY PROTEIN"/>
    <property type="match status" value="1"/>
</dbReference>
<dbReference type="GO" id="GO:0008270">
    <property type="term" value="F:zinc ion binding"/>
    <property type="evidence" value="ECO:0007669"/>
    <property type="project" value="UniProtKB-KW"/>
</dbReference>
<organism evidence="4 5">
    <name type="scientific">Liquidambar formosana</name>
    <name type="common">Formosan gum</name>
    <dbReference type="NCBI Taxonomy" id="63359"/>
    <lineage>
        <taxon>Eukaryota</taxon>
        <taxon>Viridiplantae</taxon>
        <taxon>Streptophyta</taxon>
        <taxon>Embryophyta</taxon>
        <taxon>Tracheophyta</taxon>
        <taxon>Spermatophyta</taxon>
        <taxon>Magnoliopsida</taxon>
        <taxon>eudicotyledons</taxon>
        <taxon>Gunneridae</taxon>
        <taxon>Pentapetalae</taxon>
        <taxon>Saxifragales</taxon>
        <taxon>Altingiaceae</taxon>
        <taxon>Liquidambar</taxon>
    </lineage>
</organism>
<dbReference type="EMBL" id="JBBPBK010000010">
    <property type="protein sequence ID" value="KAK9276377.1"/>
    <property type="molecule type" value="Genomic_DNA"/>
</dbReference>
<evidence type="ECO:0000256" key="1">
    <source>
        <dbReference type="PROSITE-ProRule" id="PRU00024"/>
    </source>
</evidence>
<keyword evidence="1" id="KW-0862">Zinc</keyword>
<dbReference type="AlphaFoldDB" id="A0AAP0RG76"/>
<dbReference type="SUPFAM" id="SSF57845">
    <property type="entry name" value="B-box zinc-binding domain"/>
    <property type="match status" value="1"/>
</dbReference>
<dbReference type="PANTHER" id="PTHR31065:SF53">
    <property type="entry name" value="B BOX-TYPE DOMAIN-CONTAINING PROTEIN"/>
    <property type="match status" value="1"/>
</dbReference>
<evidence type="ECO:0000313" key="5">
    <source>
        <dbReference type="Proteomes" id="UP001415857"/>
    </source>
</evidence>
<feature type="region of interest" description="Disordered" evidence="2">
    <location>
        <begin position="135"/>
        <end position="186"/>
    </location>
</feature>